<evidence type="ECO:0000256" key="1">
    <source>
        <dbReference type="ARBA" id="ARBA00004651"/>
    </source>
</evidence>
<feature type="transmembrane region" description="Helical" evidence="7">
    <location>
        <begin position="137"/>
        <end position="155"/>
    </location>
</feature>
<dbReference type="RefSeq" id="WP_105860731.1">
    <property type="nucleotide sequence ID" value="NZ_PUEJ01000002.1"/>
</dbReference>
<feature type="transmembrane region" description="Helical" evidence="7">
    <location>
        <begin position="12"/>
        <end position="34"/>
    </location>
</feature>
<sequence length="168" mass="18660">MEKWIERGLVASRWVLAPFYIGLVIALFVVLLKFGQELLHFVGGAYTLTPKQTVLGVLELVDLALLGSLVLIVIFSGYENFVSKIDGAEHLSWPNWMTKVDFAGLKLKLLASIVLISAIELLKGFMQIKDLSDRDLYWLVGVHMVFMVSGVLLAFSDLLQAKAGHPDD</sequence>
<dbReference type="HAMAP" id="MF_00143">
    <property type="entry name" value="UPF0114"/>
    <property type="match status" value="1"/>
</dbReference>
<dbReference type="NCBIfam" id="TIGR00645">
    <property type="entry name" value="HI0507"/>
    <property type="match status" value="1"/>
</dbReference>
<keyword evidence="3 7" id="KW-1003">Cell membrane</keyword>
<dbReference type="OrthoDB" id="9783569at2"/>
<dbReference type="GO" id="GO:0005886">
    <property type="term" value="C:plasma membrane"/>
    <property type="evidence" value="ECO:0007669"/>
    <property type="project" value="UniProtKB-SubCell"/>
</dbReference>
<protein>
    <recommendedName>
        <fullName evidence="7">UPF0114 protein C5L14_03825</fullName>
    </recommendedName>
</protein>
<evidence type="ECO:0000256" key="2">
    <source>
        <dbReference type="ARBA" id="ARBA00005774"/>
    </source>
</evidence>
<dbReference type="Proteomes" id="UP000237682">
    <property type="component" value="Unassembled WGS sequence"/>
</dbReference>
<keyword evidence="9" id="KW-1185">Reference proteome</keyword>
<evidence type="ECO:0000313" key="8">
    <source>
        <dbReference type="EMBL" id="PRH88380.1"/>
    </source>
</evidence>
<comment type="subcellular location">
    <subcellularLocation>
        <location evidence="1 7">Cell membrane</location>
        <topology evidence="1 7">Multi-pass membrane protein</topology>
    </subcellularLocation>
</comment>
<evidence type="ECO:0000256" key="3">
    <source>
        <dbReference type="ARBA" id="ARBA00022475"/>
    </source>
</evidence>
<dbReference type="InterPro" id="IPR020761">
    <property type="entry name" value="UPF0114_bac"/>
</dbReference>
<organism evidence="8 9">
    <name type="scientific">Labrys okinawensis</name>
    <dbReference type="NCBI Taxonomy" id="346911"/>
    <lineage>
        <taxon>Bacteria</taxon>
        <taxon>Pseudomonadati</taxon>
        <taxon>Pseudomonadota</taxon>
        <taxon>Alphaproteobacteria</taxon>
        <taxon>Hyphomicrobiales</taxon>
        <taxon>Xanthobacteraceae</taxon>
        <taxon>Labrys</taxon>
    </lineage>
</organism>
<feature type="transmembrane region" description="Helical" evidence="7">
    <location>
        <begin position="54"/>
        <end position="75"/>
    </location>
</feature>
<evidence type="ECO:0000313" key="9">
    <source>
        <dbReference type="Proteomes" id="UP000237682"/>
    </source>
</evidence>
<keyword evidence="6 7" id="KW-0472">Membrane</keyword>
<feature type="transmembrane region" description="Helical" evidence="7">
    <location>
        <begin position="107"/>
        <end position="125"/>
    </location>
</feature>
<keyword evidence="4 7" id="KW-0812">Transmembrane</keyword>
<dbReference type="Pfam" id="PF03350">
    <property type="entry name" value="UPF0114"/>
    <property type="match status" value="1"/>
</dbReference>
<comment type="similarity">
    <text evidence="2 7">Belongs to the UPF0114 family.</text>
</comment>
<gene>
    <name evidence="8" type="ORF">C5L14_03825</name>
</gene>
<evidence type="ECO:0000256" key="5">
    <source>
        <dbReference type="ARBA" id="ARBA00022989"/>
    </source>
</evidence>
<dbReference type="InterPro" id="IPR005134">
    <property type="entry name" value="UPF0114"/>
</dbReference>
<evidence type="ECO:0000256" key="4">
    <source>
        <dbReference type="ARBA" id="ARBA00022692"/>
    </source>
</evidence>
<proteinExistence type="inferred from homology"/>
<reference evidence="8 9" key="1">
    <citation type="submission" date="2018-02" db="EMBL/GenBank/DDBJ databases">
        <title>Whole genome sequencing of endophytic bacterium.</title>
        <authorList>
            <person name="Eedara R."/>
            <person name="Podile A.R."/>
        </authorList>
    </citation>
    <scope>NUCLEOTIDE SEQUENCE [LARGE SCALE GENOMIC DNA]</scope>
    <source>
        <strain evidence="8 9">RP1T</strain>
    </source>
</reference>
<dbReference type="EMBL" id="PUEJ01000002">
    <property type="protein sequence ID" value="PRH88380.1"/>
    <property type="molecule type" value="Genomic_DNA"/>
</dbReference>
<comment type="caution">
    <text evidence="8">The sequence shown here is derived from an EMBL/GenBank/DDBJ whole genome shotgun (WGS) entry which is preliminary data.</text>
</comment>
<evidence type="ECO:0000256" key="6">
    <source>
        <dbReference type="ARBA" id="ARBA00023136"/>
    </source>
</evidence>
<dbReference type="AlphaFoldDB" id="A0A2S9QGF9"/>
<dbReference type="PANTHER" id="PTHR38596">
    <property type="entry name" value="UPF0114 PROTEIN YQHA"/>
    <property type="match status" value="1"/>
</dbReference>
<keyword evidence="5 7" id="KW-1133">Transmembrane helix</keyword>
<evidence type="ECO:0000256" key="7">
    <source>
        <dbReference type="HAMAP-Rule" id="MF_00143"/>
    </source>
</evidence>
<accession>A0A2S9QGF9</accession>
<dbReference type="PANTHER" id="PTHR38596:SF1">
    <property type="entry name" value="UPF0114 PROTEIN YQHA"/>
    <property type="match status" value="1"/>
</dbReference>
<name>A0A2S9QGF9_9HYPH</name>